<keyword evidence="5" id="KW-0496">Mitochondrion</keyword>
<comment type="caution">
    <text evidence="8">The sequence shown here is derived from an EMBL/GenBank/DDBJ whole genome shotgun (WGS) entry which is preliminary data.</text>
</comment>
<evidence type="ECO:0000256" key="5">
    <source>
        <dbReference type="ARBA" id="ARBA00023128"/>
    </source>
</evidence>
<evidence type="ECO:0000256" key="7">
    <source>
        <dbReference type="SAM" id="Phobius"/>
    </source>
</evidence>
<dbReference type="EMBL" id="JAGTJQ010000016">
    <property type="protein sequence ID" value="KAH7010850.1"/>
    <property type="molecule type" value="Genomic_DNA"/>
</dbReference>
<keyword evidence="9" id="KW-1185">Reference proteome</keyword>
<proteinExistence type="predicted"/>
<dbReference type="PANTHER" id="PTHR48182">
    <property type="entry name" value="PROTEIN SERAC1"/>
    <property type="match status" value="1"/>
</dbReference>
<evidence type="ECO:0000313" key="9">
    <source>
        <dbReference type="Proteomes" id="UP000756346"/>
    </source>
</evidence>
<evidence type="ECO:0000313" key="8">
    <source>
        <dbReference type="EMBL" id="KAH7010850.1"/>
    </source>
</evidence>
<evidence type="ECO:0000256" key="6">
    <source>
        <dbReference type="ARBA" id="ARBA00023136"/>
    </source>
</evidence>
<evidence type="ECO:0008006" key="10">
    <source>
        <dbReference type="Google" id="ProtNLM"/>
    </source>
</evidence>
<comment type="subcellular location">
    <subcellularLocation>
        <location evidence="2">Endoplasmic reticulum</location>
    </subcellularLocation>
    <subcellularLocation>
        <location evidence="3">Membrane</location>
    </subcellularLocation>
    <subcellularLocation>
        <location evidence="1">Mitochondrion</location>
    </subcellularLocation>
</comment>
<evidence type="ECO:0000256" key="3">
    <source>
        <dbReference type="ARBA" id="ARBA00004370"/>
    </source>
</evidence>
<reference evidence="8" key="1">
    <citation type="journal article" date="2021" name="Nat. Commun.">
        <title>Genetic determinants of endophytism in the Arabidopsis root mycobiome.</title>
        <authorList>
            <person name="Mesny F."/>
            <person name="Miyauchi S."/>
            <person name="Thiergart T."/>
            <person name="Pickel B."/>
            <person name="Atanasova L."/>
            <person name="Karlsson M."/>
            <person name="Huettel B."/>
            <person name="Barry K.W."/>
            <person name="Haridas S."/>
            <person name="Chen C."/>
            <person name="Bauer D."/>
            <person name="Andreopoulos W."/>
            <person name="Pangilinan J."/>
            <person name="LaButti K."/>
            <person name="Riley R."/>
            <person name="Lipzen A."/>
            <person name="Clum A."/>
            <person name="Drula E."/>
            <person name="Henrissat B."/>
            <person name="Kohler A."/>
            <person name="Grigoriev I.V."/>
            <person name="Martin F.M."/>
            <person name="Hacquard S."/>
        </authorList>
    </citation>
    <scope>NUCLEOTIDE SEQUENCE</scope>
    <source>
        <strain evidence="8">MPI-CAGE-CH-0230</strain>
    </source>
</reference>
<protein>
    <recommendedName>
        <fullName evidence="10">DUF676 domain-containing protein</fullName>
    </recommendedName>
</protein>
<dbReference type="Proteomes" id="UP000756346">
    <property type="component" value="Unassembled WGS sequence"/>
</dbReference>
<dbReference type="GO" id="GO:0005739">
    <property type="term" value="C:mitochondrion"/>
    <property type="evidence" value="ECO:0007669"/>
    <property type="project" value="UniProtKB-SubCell"/>
</dbReference>
<dbReference type="Gene3D" id="3.40.50.1820">
    <property type="entry name" value="alpha/beta hydrolase"/>
    <property type="match status" value="1"/>
</dbReference>
<evidence type="ECO:0000256" key="2">
    <source>
        <dbReference type="ARBA" id="ARBA00004240"/>
    </source>
</evidence>
<dbReference type="PANTHER" id="PTHR48182:SF2">
    <property type="entry name" value="PROTEIN SERAC1"/>
    <property type="match status" value="1"/>
</dbReference>
<dbReference type="InterPro" id="IPR052374">
    <property type="entry name" value="SERAC1"/>
</dbReference>
<dbReference type="RefSeq" id="XP_046004335.1">
    <property type="nucleotide sequence ID" value="XM_046156002.1"/>
</dbReference>
<dbReference type="GO" id="GO:0005783">
    <property type="term" value="C:endoplasmic reticulum"/>
    <property type="evidence" value="ECO:0007669"/>
    <property type="project" value="UniProtKB-SubCell"/>
</dbReference>
<dbReference type="OrthoDB" id="5086500at2759"/>
<evidence type="ECO:0000256" key="4">
    <source>
        <dbReference type="ARBA" id="ARBA00022824"/>
    </source>
</evidence>
<evidence type="ECO:0000256" key="1">
    <source>
        <dbReference type="ARBA" id="ARBA00004173"/>
    </source>
</evidence>
<keyword evidence="6 7" id="KW-0472">Membrane</keyword>
<keyword evidence="4" id="KW-0256">Endoplasmic reticulum</keyword>
<organism evidence="8 9">
    <name type="scientific">Microdochium trichocladiopsis</name>
    <dbReference type="NCBI Taxonomy" id="1682393"/>
    <lineage>
        <taxon>Eukaryota</taxon>
        <taxon>Fungi</taxon>
        <taxon>Dikarya</taxon>
        <taxon>Ascomycota</taxon>
        <taxon>Pezizomycotina</taxon>
        <taxon>Sordariomycetes</taxon>
        <taxon>Xylariomycetidae</taxon>
        <taxon>Xylariales</taxon>
        <taxon>Microdochiaceae</taxon>
        <taxon>Microdochium</taxon>
    </lineage>
</organism>
<dbReference type="SUPFAM" id="SSF53474">
    <property type="entry name" value="alpha/beta-Hydrolases"/>
    <property type="match status" value="1"/>
</dbReference>
<keyword evidence="7" id="KW-1133">Transmembrane helix</keyword>
<keyword evidence="7" id="KW-0812">Transmembrane</keyword>
<sequence length="528" mass="58363">MAAHAPNPSDSNTLVPITSPTDATVDIIAVHGINVWGNETHAENTWTHAETGVNWLRTLLPTLLPRARVLAFQYNANVVFGTSTAGVQQQAVNLLGCLSMARKDNPARPLIFIAHSMGGIIVKEALATAWRGYNAYPMIWTFTYAIFFLAVPHKGSCHASWGQILADIFSTATRQPSSALLETLSRTSRSWEELNASFQPLYEAFKFYTWVESLPFGPGLGVIVPEDSAVLGLPPSRETVRTANCDHRGICKFSGDNDPEWIGLAANILQAANKAAATNCFTPSMKCRQAMFDSLGLQDAEQEIHSLREANNEVQRVLVQGKDLFLEIELTRGQAQEQLASLIFWFFGAIGAILRLIVSVNLASPVQRAMLRGPLALLPAKETGLQYVRQAEEAEDQIMKVEEWAIDRLNKHQCKLLRALHMLQAAAINAHGEERIGEASVSQRTIAGERKIELVKELEHTTAEIHHSHQRYNRAEAEKRMIEEGRAKVANLPDSEFWIGTATEINKTEATVKEAHKDDDATCSCIIL</sequence>
<accession>A0A9P9BHH8</accession>
<feature type="transmembrane region" description="Helical" evidence="7">
    <location>
        <begin position="342"/>
        <end position="363"/>
    </location>
</feature>
<dbReference type="AlphaFoldDB" id="A0A9P9BHH8"/>
<name>A0A9P9BHH8_9PEZI</name>
<dbReference type="GO" id="GO:0016020">
    <property type="term" value="C:membrane"/>
    <property type="evidence" value="ECO:0007669"/>
    <property type="project" value="UniProtKB-SubCell"/>
</dbReference>
<dbReference type="InterPro" id="IPR029058">
    <property type="entry name" value="AB_hydrolase_fold"/>
</dbReference>
<gene>
    <name evidence="8" type="ORF">B0I36DRAFT_341262</name>
</gene>
<dbReference type="GeneID" id="70185548"/>